<reference evidence="6 7" key="1">
    <citation type="journal article" date="2011" name="Genome Res.">
        <title>Phylogeny-wide analysis of social amoeba genomes highlights ancient origins for complex intercellular communication.</title>
        <authorList>
            <person name="Heidel A.J."/>
            <person name="Lawal H.M."/>
            <person name="Felder M."/>
            <person name="Schilde C."/>
            <person name="Helps N.R."/>
            <person name="Tunggal B."/>
            <person name="Rivero F."/>
            <person name="John U."/>
            <person name="Schleicher M."/>
            <person name="Eichinger L."/>
            <person name="Platzer M."/>
            <person name="Noegel A.A."/>
            <person name="Schaap P."/>
            <person name="Gloeckner G."/>
        </authorList>
    </citation>
    <scope>NUCLEOTIDE SEQUENCE [LARGE SCALE GENOMIC DNA]</scope>
    <source>
        <strain evidence="7">ATCC 26659 / Pp 5 / PN500</strain>
    </source>
</reference>
<evidence type="ECO:0000259" key="5">
    <source>
        <dbReference type="PROSITE" id="PS51820"/>
    </source>
</evidence>
<feature type="signal peptide" evidence="4">
    <location>
        <begin position="1"/>
        <end position="18"/>
    </location>
</feature>
<evidence type="ECO:0000313" key="6">
    <source>
        <dbReference type="EMBL" id="EFA82287.1"/>
    </source>
</evidence>
<keyword evidence="2 4" id="KW-0732">Signal</keyword>
<proteinExistence type="inferred from homology"/>
<dbReference type="InterPro" id="IPR011874">
    <property type="entry name" value="Fibro_Slime"/>
</dbReference>
<protein>
    <submittedName>
        <fullName evidence="6">PA14 domain-containing protein</fullName>
    </submittedName>
</protein>
<dbReference type="InParanoid" id="D3B8B9"/>
<evidence type="ECO:0000256" key="1">
    <source>
        <dbReference type="ARBA" id="ARBA00008709"/>
    </source>
</evidence>
<evidence type="ECO:0000256" key="4">
    <source>
        <dbReference type="SAM" id="SignalP"/>
    </source>
</evidence>
<dbReference type="InterPro" id="IPR011658">
    <property type="entry name" value="PA14_dom"/>
</dbReference>
<dbReference type="OMA" id="ICNVKDQ"/>
<dbReference type="GeneID" id="31360198"/>
<feature type="chain" id="PRO_5003042026" evidence="4">
    <location>
        <begin position="19"/>
        <end position="818"/>
    </location>
</feature>
<dbReference type="STRING" id="670386.D3B8B9"/>
<dbReference type="InterPro" id="IPR051154">
    <property type="entry name" value="Prespore-cell_inducing_factor"/>
</dbReference>
<dbReference type="EMBL" id="ADBJ01000020">
    <property type="protein sequence ID" value="EFA82287.1"/>
    <property type="molecule type" value="Genomic_DNA"/>
</dbReference>
<keyword evidence="3" id="KW-0325">Glycoprotein</keyword>
<accession>D3B8B9</accession>
<evidence type="ECO:0000313" key="7">
    <source>
        <dbReference type="Proteomes" id="UP000001396"/>
    </source>
</evidence>
<dbReference type="PANTHER" id="PTHR31137:SF8">
    <property type="entry name" value="PROTEIN PSIB-RELATED"/>
    <property type="match status" value="1"/>
</dbReference>
<sequence length="818" mass="88299">MNILYVLLLSIFISVIYSQNPSTLTFTVQVYDQFPQYNNNFETNCNGGVIPGMIKPNLNVTSRVPELVSLVATDAKNAQGCMKNPALFKYFFAPQQNAALPGLNSPLNLDLVFTYDTARQIYVYNNQNFFPIDGKGFDVDPAKRIYNNNGVYHNYHFCMRMSTLFTYKGFEVFNFVGDDDVWVFINNKLAIDLGGVHTPAAGSVDTRTLGLTIGQNYNFDLFFCERQRVGSTIKIETNLLFVCPWKDFCGVCQGDGSSCCNPLTTCNDNNACTIDTCPAPNATIVGPIANNCGHKAKTDPNPVDICINRVCNPATGNFDPTPVQCLNRTNECLNTLGCNSTVGCQYRQFCNDNICNVKDQCANGKCVPVTCTDRSNECLASLGCDSTKGCQYESTCNKDICNVKDQCANGKCVPVQCADRSNECLASLGCNSTTGCQYESTCNDNICNVKDQCSNGTCVPVTCPDRSDECLVSLGCDSTKGCQYEPACNSDICNVKDQCSNGTCVPVTCADRSNECLVSLGCNSATGCQYESTCNDDICNVKDQCANGTCVPVQCADRSDECLVSLGCNSTTGCQYESSCNNDICFVRDQCANGTCVPVQCPDRSDECLVSLGCDSTKGCQYESVCNSDICNARDQCSNGTCVPLQCADRSDECLISLGCNSTTGCQYQSTCNDNVCNVQNQCANGTCIPKSAEDCAIELDGFVNPCKIYSCDASGNGCKSEDKCKPSTNPCILTSCNATSGECFNTEIPGDICDCGCGEIPNKCMKSFCTKDGVCQPKFRDEINDNNFCTLDVCDPCTGTITHTPAPQCLSCQQCSA</sequence>
<dbReference type="Pfam" id="PF07691">
    <property type="entry name" value="PA14"/>
    <property type="match status" value="1"/>
</dbReference>
<dbReference type="GO" id="GO:0005576">
    <property type="term" value="C:extracellular region"/>
    <property type="evidence" value="ECO:0007669"/>
    <property type="project" value="TreeGrafter"/>
</dbReference>
<organism evidence="6 7">
    <name type="scientific">Heterostelium pallidum (strain ATCC 26659 / Pp 5 / PN500)</name>
    <name type="common">Cellular slime mold</name>
    <name type="synonym">Polysphondylium pallidum</name>
    <dbReference type="NCBI Taxonomy" id="670386"/>
    <lineage>
        <taxon>Eukaryota</taxon>
        <taxon>Amoebozoa</taxon>
        <taxon>Evosea</taxon>
        <taxon>Eumycetozoa</taxon>
        <taxon>Dictyostelia</taxon>
        <taxon>Acytosteliales</taxon>
        <taxon>Acytosteliaceae</taxon>
        <taxon>Heterostelium</taxon>
    </lineage>
</organism>
<comment type="similarity">
    <text evidence="1">Belongs to the prespore-cell-inducing factor family.</text>
</comment>
<keyword evidence="7" id="KW-1185">Reference proteome</keyword>
<dbReference type="RefSeq" id="XP_020434404.1">
    <property type="nucleotide sequence ID" value="XM_020575609.1"/>
</dbReference>
<gene>
    <name evidence="6" type="primary">psiB</name>
    <name evidence="6" type="ORF">PPL_04711</name>
</gene>
<evidence type="ECO:0000256" key="3">
    <source>
        <dbReference type="ARBA" id="ARBA00023180"/>
    </source>
</evidence>
<feature type="domain" description="PA14" evidence="5">
    <location>
        <begin position="114"/>
        <end position="255"/>
    </location>
</feature>
<dbReference type="Proteomes" id="UP000001396">
    <property type="component" value="Unassembled WGS sequence"/>
</dbReference>
<dbReference type="NCBIfam" id="TIGR02148">
    <property type="entry name" value="Fibro_Slime"/>
    <property type="match status" value="1"/>
</dbReference>
<name>D3B8B9_HETP5</name>
<dbReference type="PANTHER" id="PTHR31137">
    <property type="entry name" value="PROTEIN PSIB-RELATED-RELATED"/>
    <property type="match status" value="1"/>
</dbReference>
<dbReference type="SMART" id="SM00758">
    <property type="entry name" value="PA14"/>
    <property type="match status" value="1"/>
</dbReference>
<dbReference type="FunCoup" id="D3B8B9">
    <property type="interactions" value="5"/>
</dbReference>
<dbReference type="AlphaFoldDB" id="D3B8B9"/>
<dbReference type="PROSITE" id="PS51820">
    <property type="entry name" value="PA14"/>
    <property type="match status" value="1"/>
</dbReference>
<comment type="caution">
    <text evidence="6">The sequence shown here is derived from an EMBL/GenBank/DDBJ whole genome shotgun (WGS) entry which is preliminary data.</text>
</comment>
<evidence type="ECO:0000256" key="2">
    <source>
        <dbReference type="ARBA" id="ARBA00022729"/>
    </source>
</evidence>
<dbReference type="InterPro" id="IPR037524">
    <property type="entry name" value="PA14/GLEYA"/>
</dbReference>